<gene>
    <name evidence="2" type="ORF">QTN47_03030</name>
</gene>
<dbReference type="InterPro" id="IPR001279">
    <property type="entry name" value="Metallo-B-lactamas"/>
</dbReference>
<dbReference type="Pfam" id="PF00753">
    <property type="entry name" value="Lactamase_B"/>
    <property type="match status" value="1"/>
</dbReference>
<reference evidence="2 3" key="1">
    <citation type="submission" date="2023-07" db="EMBL/GenBank/DDBJ databases">
        <authorList>
            <person name="Lian W.-H."/>
        </authorList>
    </citation>
    <scope>NUCLEOTIDE SEQUENCE [LARGE SCALE GENOMIC DNA]</scope>
    <source>
        <strain evidence="2 3">SYSU DXS3180</strain>
    </source>
</reference>
<sequence>MAKDLTANVRMYQVGELGDCFLLTFIEDADEVNVLIDCGSFRNSSKSQERLSAIVKNIKSKLNGKKLDVVVGTHQHNDHVSGFVHCKELFKNNIKQVWLSWLDDPKSALARRVNDDQKKLLGQLQAIHAQIARLNVKGDYSPVKDILGFYGVDAPGSAVPAEGIANLKILGDEKVDYLTPGEIKRLPGIGVNVYVLGPPRNMRLLFDKDPDKDETYDPALALANKDAEKLLSALRAKVGSADKQEEQFPFNKVYKKTESKADQEIVRVYNNHLNSWQKIDADWLNQANRLALFLDSFTNNGSLALAFELVKSGKVLLFAADAQVGNWLSWQDIKWPVKNMTTNDLLTNTVLYKVGHHASHNGTLKKALETMKHEELVAMIPVDKSDPNITKKNGWKMPAKNLFQRLKEKTHFRVLTMDDGFADGCNPVKDKPKSKWNELPFKPKIDKKNFFVEYKIQG</sequence>
<dbReference type="Gene3D" id="3.60.15.10">
    <property type="entry name" value="Ribonuclease Z/Hydroxyacylglutathione hydrolase-like"/>
    <property type="match status" value="1"/>
</dbReference>
<name>A0ABV3ZDB2_9BACT</name>
<organism evidence="2 3">
    <name type="scientific">Danxiaibacter flavus</name>
    <dbReference type="NCBI Taxonomy" id="3049108"/>
    <lineage>
        <taxon>Bacteria</taxon>
        <taxon>Pseudomonadati</taxon>
        <taxon>Bacteroidota</taxon>
        <taxon>Chitinophagia</taxon>
        <taxon>Chitinophagales</taxon>
        <taxon>Chitinophagaceae</taxon>
        <taxon>Danxiaibacter</taxon>
    </lineage>
</organism>
<accession>A0ABV3ZDB2</accession>
<keyword evidence="3" id="KW-1185">Reference proteome</keyword>
<evidence type="ECO:0000313" key="3">
    <source>
        <dbReference type="Proteomes" id="UP001560573"/>
    </source>
</evidence>
<dbReference type="PANTHER" id="PTHR30619:SF1">
    <property type="entry name" value="RECOMBINATION PROTEIN 2"/>
    <property type="match status" value="1"/>
</dbReference>
<dbReference type="InterPro" id="IPR036866">
    <property type="entry name" value="RibonucZ/Hydroxyglut_hydro"/>
</dbReference>
<feature type="domain" description="Metallo-beta-lactamase" evidence="1">
    <location>
        <begin position="25"/>
        <end position="94"/>
    </location>
</feature>
<dbReference type="RefSeq" id="WP_369327843.1">
    <property type="nucleotide sequence ID" value="NZ_JAULBC010000001.1"/>
</dbReference>
<evidence type="ECO:0000259" key="1">
    <source>
        <dbReference type="Pfam" id="PF00753"/>
    </source>
</evidence>
<dbReference type="EMBL" id="JAULBC010000001">
    <property type="protein sequence ID" value="MEX6686448.1"/>
    <property type="molecule type" value="Genomic_DNA"/>
</dbReference>
<dbReference type="InterPro" id="IPR052159">
    <property type="entry name" value="Competence_DNA_uptake"/>
</dbReference>
<protein>
    <submittedName>
        <fullName evidence="2">MBL fold metallo-hydrolase</fullName>
    </submittedName>
</protein>
<proteinExistence type="predicted"/>
<dbReference type="PANTHER" id="PTHR30619">
    <property type="entry name" value="DNA INTERNALIZATION/COMPETENCE PROTEIN COMEC/REC2"/>
    <property type="match status" value="1"/>
</dbReference>
<dbReference type="Proteomes" id="UP001560573">
    <property type="component" value="Unassembled WGS sequence"/>
</dbReference>
<comment type="caution">
    <text evidence="2">The sequence shown here is derived from an EMBL/GenBank/DDBJ whole genome shotgun (WGS) entry which is preliminary data.</text>
</comment>
<evidence type="ECO:0000313" key="2">
    <source>
        <dbReference type="EMBL" id="MEX6686448.1"/>
    </source>
</evidence>
<dbReference type="SUPFAM" id="SSF56281">
    <property type="entry name" value="Metallo-hydrolase/oxidoreductase"/>
    <property type="match status" value="1"/>
</dbReference>